<dbReference type="EMBL" id="BPLR01004918">
    <property type="protein sequence ID" value="GIX98485.1"/>
    <property type="molecule type" value="Genomic_DNA"/>
</dbReference>
<gene>
    <name evidence="2" type="ORF">CEXT_609681</name>
</gene>
<comment type="caution">
    <text evidence="2">The sequence shown here is derived from an EMBL/GenBank/DDBJ whole genome shotgun (WGS) entry which is preliminary data.</text>
</comment>
<organism evidence="2 3">
    <name type="scientific">Caerostris extrusa</name>
    <name type="common">Bark spider</name>
    <name type="synonym">Caerostris bankana</name>
    <dbReference type="NCBI Taxonomy" id="172846"/>
    <lineage>
        <taxon>Eukaryota</taxon>
        <taxon>Metazoa</taxon>
        <taxon>Ecdysozoa</taxon>
        <taxon>Arthropoda</taxon>
        <taxon>Chelicerata</taxon>
        <taxon>Arachnida</taxon>
        <taxon>Araneae</taxon>
        <taxon>Araneomorphae</taxon>
        <taxon>Entelegynae</taxon>
        <taxon>Araneoidea</taxon>
        <taxon>Araneidae</taxon>
        <taxon>Caerostris</taxon>
    </lineage>
</organism>
<reference evidence="2 3" key="1">
    <citation type="submission" date="2021-06" db="EMBL/GenBank/DDBJ databases">
        <title>Caerostris extrusa draft genome.</title>
        <authorList>
            <person name="Kono N."/>
            <person name="Arakawa K."/>
        </authorList>
    </citation>
    <scope>NUCLEOTIDE SEQUENCE [LARGE SCALE GENOMIC DNA]</scope>
</reference>
<keyword evidence="3" id="KW-1185">Reference proteome</keyword>
<dbReference type="AlphaFoldDB" id="A0AAV4PNE0"/>
<feature type="compositionally biased region" description="Polar residues" evidence="1">
    <location>
        <begin position="42"/>
        <end position="51"/>
    </location>
</feature>
<protein>
    <submittedName>
        <fullName evidence="2">Uncharacterized protein</fullName>
    </submittedName>
</protein>
<proteinExistence type="predicted"/>
<evidence type="ECO:0000313" key="2">
    <source>
        <dbReference type="EMBL" id="GIX98485.1"/>
    </source>
</evidence>
<accession>A0AAV4PNE0</accession>
<sequence>MLSDKNETELLLHHLQNQIIHPKWKCAIEMTRLSRGHKHSIHPTNLRNQSRVKGLVAKPSPPPTTRTPRRMKINERGSSSLEPKGGTDETKLRGAVCLANYEMGPGPKSIPYRFTEFGK</sequence>
<feature type="region of interest" description="Disordered" evidence="1">
    <location>
        <begin position="37"/>
        <end position="89"/>
    </location>
</feature>
<evidence type="ECO:0000256" key="1">
    <source>
        <dbReference type="SAM" id="MobiDB-lite"/>
    </source>
</evidence>
<name>A0AAV4PNE0_CAEEX</name>
<dbReference type="Proteomes" id="UP001054945">
    <property type="component" value="Unassembled WGS sequence"/>
</dbReference>
<evidence type="ECO:0000313" key="3">
    <source>
        <dbReference type="Proteomes" id="UP001054945"/>
    </source>
</evidence>